<dbReference type="OrthoDB" id="1641131at2759"/>
<keyword evidence="1" id="KW-1133">Transmembrane helix</keyword>
<dbReference type="Proteomes" id="UP000594261">
    <property type="component" value="Chromosome 6"/>
</dbReference>
<dbReference type="InParanoid" id="A0A7N2LY44"/>
<keyword evidence="1" id="KW-0812">Transmembrane</keyword>
<gene>
    <name evidence="2" type="primary">LOC115993735</name>
</gene>
<dbReference type="KEGG" id="qlo:115993735"/>
<dbReference type="Gramene" id="QL06p039052:mrna">
    <property type="protein sequence ID" value="QL06p039052:mrna:CDS:2"/>
    <property type="gene ID" value="QL06p039052"/>
</dbReference>
<dbReference type="RefSeq" id="XP_030973562.1">
    <property type="nucleotide sequence ID" value="XM_031117702.1"/>
</dbReference>
<feature type="transmembrane region" description="Helical" evidence="1">
    <location>
        <begin position="21"/>
        <end position="39"/>
    </location>
</feature>
<evidence type="ECO:0008006" key="4">
    <source>
        <dbReference type="Google" id="ProtNLM"/>
    </source>
</evidence>
<evidence type="ECO:0000313" key="2">
    <source>
        <dbReference type="EnsemblPlants" id="QL06p039052:mrna:CDS:2"/>
    </source>
</evidence>
<keyword evidence="3" id="KW-1185">Reference proteome</keyword>
<organism evidence="2 3">
    <name type="scientific">Quercus lobata</name>
    <name type="common">Valley oak</name>
    <dbReference type="NCBI Taxonomy" id="97700"/>
    <lineage>
        <taxon>Eukaryota</taxon>
        <taxon>Viridiplantae</taxon>
        <taxon>Streptophyta</taxon>
        <taxon>Embryophyta</taxon>
        <taxon>Tracheophyta</taxon>
        <taxon>Spermatophyta</taxon>
        <taxon>Magnoliopsida</taxon>
        <taxon>eudicotyledons</taxon>
        <taxon>Gunneridae</taxon>
        <taxon>Pentapetalae</taxon>
        <taxon>rosids</taxon>
        <taxon>fabids</taxon>
        <taxon>Fagales</taxon>
        <taxon>Fagaceae</taxon>
        <taxon>Quercus</taxon>
    </lineage>
</organism>
<dbReference type="OMA" id="MWRLHEG"/>
<reference evidence="2" key="2">
    <citation type="submission" date="2021-01" db="UniProtKB">
        <authorList>
            <consortium name="EnsemblPlants"/>
        </authorList>
    </citation>
    <scope>IDENTIFICATION</scope>
</reference>
<dbReference type="EnsemblPlants" id="QL06p039052:mrna">
    <property type="protein sequence ID" value="QL06p039052:mrna:CDS:2"/>
    <property type="gene ID" value="QL06p039052"/>
</dbReference>
<dbReference type="InterPro" id="IPR019141">
    <property type="entry name" value="DUF2045"/>
</dbReference>
<dbReference type="AlphaFoldDB" id="A0A7N2LY44"/>
<evidence type="ECO:0000313" key="3">
    <source>
        <dbReference type="Proteomes" id="UP000594261"/>
    </source>
</evidence>
<sequence>MMDLQYLVKTGFDFTRKRKKLVLLFAAFGFTGCSLYSVYHLPSVARKRERVSKLFSALLSVAEAVSDSAESVGVVSKDLKQFLQSNSDQIPNSLKQISKITRSNEFSDSLTRLTQAFTIGILRGYRSVSSSDGGANSGFSDQVMDKLFTTAGSGFASVVVGSFARNVVMAFFSDGQSSEGSISKGSEMNQIPQWVNVVCDDKCRELIGDCIQMFVSTAVAVYLDKTMDMDFYDEFLSGLTNPKHEVQVRDMLVSVCNGAVETLVKTSHQVLTSSNSNSSPSPRFLEIEEGLIPGKNWDLGLKSRKLFAEKKDNGWVGRVSTTLAVPKNRRFVLDVTGRVTFETVRSFLEVLLEKLYEAVKKCVNVVHGEIIDRGLEVVRFASAKSSLVATMCLSLCLQILDGVWILVPA</sequence>
<protein>
    <recommendedName>
        <fullName evidence="4">Protein PHLOEM PROTEIN 2-LIKE A10</fullName>
    </recommendedName>
</protein>
<dbReference type="PANTHER" id="PTHR21477">
    <property type="entry name" value="ZGC:172139"/>
    <property type="match status" value="1"/>
</dbReference>
<proteinExistence type="predicted"/>
<dbReference type="GeneID" id="115993735"/>
<dbReference type="EMBL" id="LRBV02000006">
    <property type="status" value="NOT_ANNOTATED_CDS"/>
    <property type="molecule type" value="Genomic_DNA"/>
</dbReference>
<evidence type="ECO:0000256" key="1">
    <source>
        <dbReference type="SAM" id="Phobius"/>
    </source>
</evidence>
<accession>A0A7N2LY44</accession>
<keyword evidence="1" id="KW-0472">Membrane</keyword>
<name>A0A7N2LY44_QUELO</name>
<dbReference type="PANTHER" id="PTHR21477:SF31">
    <property type="entry name" value="PROTEIN PHLOEM PROTEIN 2-LIKE A10-LIKE"/>
    <property type="match status" value="1"/>
</dbReference>
<reference evidence="2 3" key="1">
    <citation type="journal article" date="2016" name="G3 (Bethesda)">
        <title>First Draft Assembly and Annotation of the Genome of a California Endemic Oak Quercus lobata Nee (Fagaceae).</title>
        <authorList>
            <person name="Sork V.L."/>
            <person name="Fitz-Gibbon S.T."/>
            <person name="Puiu D."/>
            <person name="Crepeau M."/>
            <person name="Gugger P.F."/>
            <person name="Sherman R."/>
            <person name="Stevens K."/>
            <person name="Langley C.H."/>
            <person name="Pellegrini M."/>
            <person name="Salzberg S.L."/>
        </authorList>
    </citation>
    <scope>NUCLEOTIDE SEQUENCE [LARGE SCALE GENOMIC DNA]</scope>
    <source>
        <strain evidence="2 3">cv. SW786</strain>
    </source>
</reference>